<evidence type="ECO:0000313" key="2">
    <source>
        <dbReference type="Proteomes" id="UP001177021"/>
    </source>
</evidence>
<proteinExistence type="predicted"/>
<reference evidence="1" key="1">
    <citation type="submission" date="2023-10" db="EMBL/GenBank/DDBJ databases">
        <authorList>
            <person name="Rodriguez Cubillos JULIANA M."/>
            <person name="De Vega J."/>
        </authorList>
    </citation>
    <scope>NUCLEOTIDE SEQUENCE</scope>
</reference>
<dbReference type="EMBL" id="CASHSV030000311">
    <property type="protein sequence ID" value="CAJ2659017.1"/>
    <property type="molecule type" value="Genomic_DNA"/>
</dbReference>
<evidence type="ECO:0000313" key="1">
    <source>
        <dbReference type="EMBL" id="CAJ2659017.1"/>
    </source>
</evidence>
<sequence length="76" mass="8884">MISMLLIFMPEKKAAERGGYGDERYEKLEFQKKVAEHYKVLHDASWKVMNGFSGLKNITKPIFFIFYFVKNTQSSA</sequence>
<name>A0ACB0KP84_TRIPR</name>
<organism evidence="1 2">
    <name type="scientific">Trifolium pratense</name>
    <name type="common">Red clover</name>
    <dbReference type="NCBI Taxonomy" id="57577"/>
    <lineage>
        <taxon>Eukaryota</taxon>
        <taxon>Viridiplantae</taxon>
        <taxon>Streptophyta</taxon>
        <taxon>Embryophyta</taxon>
        <taxon>Tracheophyta</taxon>
        <taxon>Spermatophyta</taxon>
        <taxon>Magnoliopsida</taxon>
        <taxon>eudicotyledons</taxon>
        <taxon>Gunneridae</taxon>
        <taxon>Pentapetalae</taxon>
        <taxon>rosids</taxon>
        <taxon>fabids</taxon>
        <taxon>Fabales</taxon>
        <taxon>Fabaceae</taxon>
        <taxon>Papilionoideae</taxon>
        <taxon>50 kb inversion clade</taxon>
        <taxon>NPAAA clade</taxon>
        <taxon>Hologalegina</taxon>
        <taxon>IRL clade</taxon>
        <taxon>Trifolieae</taxon>
        <taxon>Trifolium</taxon>
    </lineage>
</organism>
<comment type="caution">
    <text evidence="1">The sequence shown here is derived from an EMBL/GenBank/DDBJ whole genome shotgun (WGS) entry which is preliminary data.</text>
</comment>
<protein>
    <submittedName>
        <fullName evidence="1">Uncharacterized protein</fullName>
    </submittedName>
</protein>
<keyword evidence="2" id="KW-1185">Reference proteome</keyword>
<gene>
    <name evidence="1" type="ORF">MILVUS5_LOCUS25294</name>
</gene>
<dbReference type="Proteomes" id="UP001177021">
    <property type="component" value="Unassembled WGS sequence"/>
</dbReference>
<accession>A0ACB0KP84</accession>